<evidence type="ECO:0000256" key="1">
    <source>
        <dbReference type="SAM" id="MobiDB-lite"/>
    </source>
</evidence>
<keyword evidence="3" id="KW-1185">Reference proteome</keyword>
<proteinExistence type="predicted"/>
<reference evidence="2 3" key="1">
    <citation type="journal article" date="2023" name="Sci. Data">
        <title>Genome assembly of the Korean intertidal mud-creeper Batillaria attramentaria.</title>
        <authorList>
            <person name="Patra A.K."/>
            <person name="Ho P.T."/>
            <person name="Jun S."/>
            <person name="Lee S.J."/>
            <person name="Kim Y."/>
            <person name="Won Y.J."/>
        </authorList>
    </citation>
    <scope>NUCLEOTIDE SEQUENCE [LARGE SCALE GENOMIC DNA]</scope>
    <source>
        <strain evidence="2">Wonlab-2016</strain>
    </source>
</reference>
<feature type="region of interest" description="Disordered" evidence="1">
    <location>
        <begin position="94"/>
        <end position="121"/>
    </location>
</feature>
<evidence type="ECO:0000313" key="3">
    <source>
        <dbReference type="Proteomes" id="UP001519460"/>
    </source>
</evidence>
<sequence length="138" mass="15783">MGTNEVENLPDLVVTAVLTAFSVVKRSRWAEWRGCHVELVVTEEKGVKITKRSVSVSTKTPPVFSHKLWTICYWDGVKGSTMREMEAARYKYNRTERQNKPMKQGHGDRLPCNLDRKGSKDYEKAIPVNHLPQPAIRS</sequence>
<dbReference type="AlphaFoldDB" id="A0ABD0JXH3"/>
<organism evidence="2 3">
    <name type="scientific">Batillaria attramentaria</name>
    <dbReference type="NCBI Taxonomy" id="370345"/>
    <lineage>
        <taxon>Eukaryota</taxon>
        <taxon>Metazoa</taxon>
        <taxon>Spiralia</taxon>
        <taxon>Lophotrochozoa</taxon>
        <taxon>Mollusca</taxon>
        <taxon>Gastropoda</taxon>
        <taxon>Caenogastropoda</taxon>
        <taxon>Sorbeoconcha</taxon>
        <taxon>Cerithioidea</taxon>
        <taxon>Batillariidae</taxon>
        <taxon>Batillaria</taxon>
    </lineage>
</organism>
<name>A0ABD0JXH3_9CAEN</name>
<protein>
    <submittedName>
        <fullName evidence="2">Uncharacterized protein</fullName>
    </submittedName>
</protein>
<accession>A0ABD0JXH3</accession>
<evidence type="ECO:0000313" key="2">
    <source>
        <dbReference type="EMBL" id="KAK7479736.1"/>
    </source>
</evidence>
<dbReference type="Proteomes" id="UP001519460">
    <property type="component" value="Unassembled WGS sequence"/>
</dbReference>
<dbReference type="EMBL" id="JACVVK020000296">
    <property type="protein sequence ID" value="KAK7479736.1"/>
    <property type="molecule type" value="Genomic_DNA"/>
</dbReference>
<comment type="caution">
    <text evidence="2">The sequence shown here is derived from an EMBL/GenBank/DDBJ whole genome shotgun (WGS) entry which is preliminary data.</text>
</comment>
<gene>
    <name evidence="2" type="ORF">BaRGS_00029012</name>
</gene>